<dbReference type="EMBL" id="BATL01000105">
    <property type="protein sequence ID" value="GAD77973.1"/>
    <property type="molecule type" value="Genomic_DNA"/>
</dbReference>
<gene>
    <name evidence="2" type="ORF">VAZ01S_105_00010</name>
</gene>
<dbReference type="AlphaFoldDB" id="U3CI96"/>
<keyword evidence="1" id="KW-0472">Membrane</keyword>
<keyword evidence="1" id="KW-1133">Transmembrane helix</keyword>
<evidence type="ECO:0000313" key="2">
    <source>
        <dbReference type="EMBL" id="GAD77973.1"/>
    </source>
</evidence>
<reference evidence="2 3" key="1">
    <citation type="submission" date="2013-09" db="EMBL/GenBank/DDBJ databases">
        <title>Whole genome shotgun sequence of Vibrio azureus NBRC 104587.</title>
        <authorList>
            <person name="Isaki S."/>
            <person name="Hosoyama A."/>
            <person name="Numata M."/>
            <person name="Hashimoto M."/>
            <person name="Hosoyama Y."/>
            <person name="Tsuchikane K."/>
            <person name="Noguchi M."/>
            <person name="Hirakata S."/>
            <person name="Ichikawa N."/>
            <person name="Ohji S."/>
            <person name="Yamazoe A."/>
            <person name="Fujita N."/>
        </authorList>
    </citation>
    <scope>NUCLEOTIDE SEQUENCE [LARGE SCALE GENOMIC DNA]</scope>
    <source>
        <strain evidence="2 3">NBRC 104587</strain>
    </source>
</reference>
<evidence type="ECO:0000313" key="3">
    <source>
        <dbReference type="Proteomes" id="UP000016567"/>
    </source>
</evidence>
<accession>U3CI96</accession>
<dbReference type="InterPro" id="IPR038314">
    <property type="entry name" value="T6SS_sf"/>
</dbReference>
<protein>
    <submittedName>
        <fullName evidence="2">Uncharacterized protein</fullName>
    </submittedName>
</protein>
<dbReference type="RefSeq" id="WP_021711708.1">
    <property type="nucleotide sequence ID" value="NZ_BATL01000105.1"/>
</dbReference>
<sequence>MGTKRLNVFLTFIIIVMSLFILYEKNNKNYNESLESGYIKNAREDLREYALISCLIKIEPSGKMANDLGNLRRSLSYMGKGKYFIEQDNDTLEDIRDPYRNAVESMLLEASKHKGYMKNGNISESFTCFKAYRSKIFNEIIHGQDDLILPNEKNSF</sequence>
<name>U3CI96_9VIBR</name>
<evidence type="ECO:0000256" key="1">
    <source>
        <dbReference type="SAM" id="Phobius"/>
    </source>
</evidence>
<keyword evidence="3" id="KW-1185">Reference proteome</keyword>
<proteinExistence type="predicted"/>
<keyword evidence="1" id="KW-0812">Transmembrane</keyword>
<dbReference type="eggNOG" id="ENOG5031NP7">
    <property type="taxonomic scope" value="Bacteria"/>
</dbReference>
<feature type="transmembrane region" description="Helical" evidence="1">
    <location>
        <begin position="6"/>
        <end position="23"/>
    </location>
</feature>
<dbReference type="Proteomes" id="UP000016567">
    <property type="component" value="Unassembled WGS sequence"/>
</dbReference>
<organism evidence="2 3">
    <name type="scientific">Vibrio azureus NBRC 104587</name>
    <dbReference type="NCBI Taxonomy" id="1219077"/>
    <lineage>
        <taxon>Bacteria</taxon>
        <taxon>Pseudomonadati</taxon>
        <taxon>Pseudomonadota</taxon>
        <taxon>Gammaproteobacteria</taxon>
        <taxon>Vibrionales</taxon>
        <taxon>Vibrionaceae</taxon>
        <taxon>Vibrio</taxon>
    </lineage>
</organism>
<dbReference type="Gene3D" id="1.20.120.1620">
    <property type="match status" value="1"/>
</dbReference>
<comment type="caution">
    <text evidence="2">The sequence shown here is derived from an EMBL/GenBank/DDBJ whole genome shotgun (WGS) entry which is preliminary data.</text>
</comment>